<keyword evidence="1" id="KW-0812">Transmembrane</keyword>
<keyword evidence="1" id="KW-1133">Transmembrane helix</keyword>
<proteinExistence type="predicted"/>
<gene>
    <name evidence="2" type="ORF">DOS84_09825</name>
</gene>
<protein>
    <submittedName>
        <fullName evidence="2">Uncharacterized protein</fullName>
    </submittedName>
</protein>
<evidence type="ECO:0000256" key="1">
    <source>
        <dbReference type="SAM" id="Phobius"/>
    </source>
</evidence>
<dbReference type="EMBL" id="QKXH01000005">
    <property type="protein sequence ID" value="PZX93694.1"/>
    <property type="molecule type" value="Genomic_DNA"/>
</dbReference>
<name>A0A2W7TVY5_9FLAO</name>
<evidence type="ECO:0000313" key="3">
    <source>
        <dbReference type="Proteomes" id="UP000249177"/>
    </source>
</evidence>
<sequence length="179" mass="21335">MKVTKRLKVTLIIIAILSSPLLFYRLQGTKIHWLKFDSKKIGDGYGDIFIVQNPPSSKEMLIKLIEKMNDSIDLKSRITTERYTQAFYKESFNLTRFYKPYYTAFIGAHVDIRDDNAEFTEEHLVDQIFKNDETEKEYGDRAPIYPYYIFYSYDNKGFHNSEYYPKGLKNNPNKHWNIR</sequence>
<dbReference type="RefSeq" id="WP_111409940.1">
    <property type="nucleotide sequence ID" value="NZ_QKXH01000005.1"/>
</dbReference>
<keyword evidence="1" id="KW-0472">Membrane</keyword>
<reference evidence="2 3" key="1">
    <citation type="submission" date="2018-06" db="EMBL/GenBank/DDBJ databases">
        <title>Flavobacterium sp IMCC34762, genome.</title>
        <authorList>
            <person name="Joung Y."/>
            <person name="Cho J."/>
            <person name="Song J."/>
        </authorList>
    </citation>
    <scope>NUCLEOTIDE SEQUENCE [LARGE SCALE GENOMIC DNA]</scope>
    <source>
        <strain evidence="2 3">IMCC34762</strain>
    </source>
</reference>
<keyword evidence="3" id="KW-1185">Reference proteome</keyword>
<evidence type="ECO:0000313" key="2">
    <source>
        <dbReference type="EMBL" id="PZX93694.1"/>
    </source>
</evidence>
<dbReference type="OrthoDB" id="9841052at2"/>
<comment type="caution">
    <text evidence="2">The sequence shown here is derived from an EMBL/GenBank/DDBJ whole genome shotgun (WGS) entry which is preliminary data.</text>
</comment>
<dbReference type="AlphaFoldDB" id="A0A2W7TVY5"/>
<dbReference type="Proteomes" id="UP000249177">
    <property type="component" value="Unassembled WGS sequence"/>
</dbReference>
<accession>A0A2W7TVY5</accession>
<organism evidence="2 3">
    <name type="scientific">Flavobacterium aquariorum</name>
    <dbReference type="NCBI Taxonomy" id="2217670"/>
    <lineage>
        <taxon>Bacteria</taxon>
        <taxon>Pseudomonadati</taxon>
        <taxon>Bacteroidota</taxon>
        <taxon>Flavobacteriia</taxon>
        <taxon>Flavobacteriales</taxon>
        <taxon>Flavobacteriaceae</taxon>
        <taxon>Flavobacterium</taxon>
    </lineage>
</organism>
<feature type="transmembrane region" description="Helical" evidence="1">
    <location>
        <begin position="7"/>
        <end position="26"/>
    </location>
</feature>